<accession>A0ACB9LUY6</accession>
<evidence type="ECO:0000313" key="1">
    <source>
        <dbReference type="EMBL" id="KAI4315116.1"/>
    </source>
</evidence>
<gene>
    <name evidence="1" type="ORF">L6164_027962</name>
</gene>
<keyword evidence="2" id="KW-1185">Reference proteome</keyword>
<name>A0ACB9LUY6_BAUVA</name>
<reference evidence="1 2" key="1">
    <citation type="journal article" date="2022" name="DNA Res.">
        <title>Chromosomal-level genome assembly of the orchid tree Bauhinia variegata (Leguminosae; Cercidoideae) supports the allotetraploid origin hypothesis of Bauhinia.</title>
        <authorList>
            <person name="Zhong Y."/>
            <person name="Chen Y."/>
            <person name="Zheng D."/>
            <person name="Pang J."/>
            <person name="Liu Y."/>
            <person name="Luo S."/>
            <person name="Meng S."/>
            <person name="Qian L."/>
            <person name="Wei D."/>
            <person name="Dai S."/>
            <person name="Zhou R."/>
        </authorList>
    </citation>
    <scope>NUCLEOTIDE SEQUENCE [LARGE SCALE GENOMIC DNA]</scope>
    <source>
        <strain evidence="1">BV-YZ2020</strain>
    </source>
</reference>
<dbReference type="Proteomes" id="UP000828941">
    <property type="component" value="Chromosome 11"/>
</dbReference>
<organism evidence="1 2">
    <name type="scientific">Bauhinia variegata</name>
    <name type="common">Purple orchid tree</name>
    <name type="synonym">Phanera variegata</name>
    <dbReference type="NCBI Taxonomy" id="167791"/>
    <lineage>
        <taxon>Eukaryota</taxon>
        <taxon>Viridiplantae</taxon>
        <taxon>Streptophyta</taxon>
        <taxon>Embryophyta</taxon>
        <taxon>Tracheophyta</taxon>
        <taxon>Spermatophyta</taxon>
        <taxon>Magnoliopsida</taxon>
        <taxon>eudicotyledons</taxon>
        <taxon>Gunneridae</taxon>
        <taxon>Pentapetalae</taxon>
        <taxon>rosids</taxon>
        <taxon>fabids</taxon>
        <taxon>Fabales</taxon>
        <taxon>Fabaceae</taxon>
        <taxon>Cercidoideae</taxon>
        <taxon>Cercideae</taxon>
        <taxon>Bauhiniinae</taxon>
        <taxon>Bauhinia</taxon>
    </lineage>
</organism>
<comment type="caution">
    <text evidence="1">The sequence shown here is derived from an EMBL/GenBank/DDBJ whole genome shotgun (WGS) entry which is preliminary data.</text>
</comment>
<sequence length="116" mass="12596">MGTRRGARVNKWRAVSKAWAASTGLGPQEGCQNLCLETLLRIDKTGRLSRIWSCWGEDERQFGKSGEMGSPTWSIDRRSGGKQKLCADSTVDNSASDSPSATGIFADWSRSITALA</sequence>
<dbReference type="EMBL" id="CM039436">
    <property type="protein sequence ID" value="KAI4315116.1"/>
    <property type="molecule type" value="Genomic_DNA"/>
</dbReference>
<proteinExistence type="predicted"/>
<evidence type="ECO:0000313" key="2">
    <source>
        <dbReference type="Proteomes" id="UP000828941"/>
    </source>
</evidence>
<protein>
    <submittedName>
        <fullName evidence="1">Uncharacterized protein</fullName>
    </submittedName>
</protein>